<proteinExistence type="predicted"/>
<protein>
    <submittedName>
        <fullName evidence="2">Signal transduction sensor histidine kinase</fullName>
    </submittedName>
</protein>
<evidence type="ECO:0000259" key="1">
    <source>
        <dbReference type="PROSITE" id="PS50112"/>
    </source>
</evidence>
<feature type="domain" description="PAS" evidence="1">
    <location>
        <begin position="36"/>
        <end position="61"/>
    </location>
</feature>
<dbReference type="InterPro" id="IPR035965">
    <property type="entry name" value="PAS-like_dom_sf"/>
</dbReference>
<keyword evidence="2" id="KW-0418">Kinase</keyword>
<dbReference type="GO" id="GO:0016301">
    <property type="term" value="F:kinase activity"/>
    <property type="evidence" value="ECO:0007669"/>
    <property type="project" value="UniProtKB-KW"/>
</dbReference>
<sequence>MGTRVKNLITGQVIQKPDPINEEIPYDGGVMITETDTAGVIVYANRKFRQMTGYSKEELIGSPHSINRNPIMPKAGFKDMWDTVKSGKYWEGYVRNMAKSGKYYNVIVWVKPKFDDDGKIVGYIAGRKVPDKEGMDKALELYAKLKADEDPSEGYMTQIS</sequence>
<accession>A0A0S4XR89</accession>
<dbReference type="NCBIfam" id="TIGR00229">
    <property type="entry name" value="sensory_box"/>
    <property type="match status" value="1"/>
</dbReference>
<keyword evidence="2" id="KW-0808">Transferase</keyword>
<name>A0A0S4XR89_9BACT</name>
<dbReference type="PROSITE" id="PS50112">
    <property type="entry name" value="PAS"/>
    <property type="match status" value="1"/>
</dbReference>
<dbReference type="EMBL" id="FAXN01000090">
    <property type="protein sequence ID" value="CUV66460.1"/>
    <property type="molecule type" value="Genomic_DNA"/>
</dbReference>
<organism evidence="2">
    <name type="scientific">Sulfurovum sp. enrichment culture clone C5</name>
    <dbReference type="NCBI Taxonomy" id="497650"/>
    <lineage>
        <taxon>Bacteria</taxon>
        <taxon>Pseudomonadati</taxon>
        <taxon>Campylobacterota</taxon>
        <taxon>Epsilonproteobacteria</taxon>
        <taxon>Campylobacterales</taxon>
        <taxon>Sulfurovaceae</taxon>
        <taxon>Sulfurovum</taxon>
        <taxon>environmental samples</taxon>
    </lineage>
</organism>
<gene>
    <name evidence="2" type="ORF">BN3087_850003</name>
</gene>
<dbReference type="SUPFAM" id="SSF55785">
    <property type="entry name" value="PYP-like sensor domain (PAS domain)"/>
    <property type="match status" value="1"/>
</dbReference>
<dbReference type="InterPro" id="IPR013655">
    <property type="entry name" value="PAS_fold_3"/>
</dbReference>
<dbReference type="InterPro" id="IPR000014">
    <property type="entry name" value="PAS"/>
</dbReference>
<dbReference type="CDD" id="cd00130">
    <property type="entry name" value="PAS"/>
    <property type="match status" value="1"/>
</dbReference>
<evidence type="ECO:0000313" key="2">
    <source>
        <dbReference type="EMBL" id="CUV66460.1"/>
    </source>
</evidence>
<dbReference type="Pfam" id="PF08447">
    <property type="entry name" value="PAS_3"/>
    <property type="match status" value="1"/>
</dbReference>
<reference evidence="2" key="1">
    <citation type="submission" date="2015-11" db="EMBL/GenBank/DDBJ databases">
        <authorList>
            <person name="Zhang Y."/>
            <person name="Guo Z."/>
        </authorList>
    </citation>
    <scope>NUCLEOTIDE SEQUENCE</scope>
    <source>
        <strain evidence="2">BN30871</strain>
    </source>
</reference>
<dbReference type="Gene3D" id="3.30.450.20">
    <property type="entry name" value="PAS domain"/>
    <property type="match status" value="1"/>
</dbReference>
<dbReference type="AlphaFoldDB" id="A0A0S4XR89"/>